<evidence type="ECO:0000313" key="3">
    <source>
        <dbReference type="Proteomes" id="UP000236248"/>
    </source>
</evidence>
<dbReference type="Pfam" id="PF13175">
    <property type="entry name" value="AAA_15"/>
    <property type="match status" value="2"/>
</dbReference>
<dbReference type="PIRSF" id="PIRSF034888">
    <property type="entry name" value="P-loop_UCP034888"/>
    <property type="match status" value="1"/>
</dbReference>
<protein>
    <submittedName>
        <fullName evidence="2">Putative ATPase/GTPase, AAA15 family</fullName>
    </submittedName>
</protein>
<dbReference type="PANTHER" id="PTHR43581:SF4">
    <property type="entry name" value="ATP_GTP PHOSPHATASE"/>
    <property type="match status" value="1"/>
</dbReference>
<name>A0A2K5ARB5_9ARCH</name>
<evidence type="ECO:0000259" key="1">
    <source>
        <dbReference type="Pfam" id="PF13175"/>
    </source>
</evidence>
<evidence type="ECO:0000313" key="2">
    <source>
        <dbReference type="EMBL" id="SPC34190.1"/>
    </source>
</evidence>
<dbReference type="InterPro" id="IPR014592">
    <property type="entry name" value="P-loop_UCP034888"/>
</dbReference>
<dbReference type="SUPFAM" id="SSF52540">
    <property type="entry name" value="P-loop containing nucleoside triphosphate hydrolases"/>
    <property type="match status" value="1"/>
</dbReference>
<organism evidence="2 3">
    <name type="scientific">Candidatus Nitrosocaldus cavascurensis</name>
    <dbReference type="NCBI Taxonomy" id="2058097"/>
    <lineage>
        <taxon>Archaea</taxon>
        <taxon>Nitrososphaerota</taxon>
        <taxon>Nitrososphaeria</taxon>
        <taxon>Candidatus Nitrosocaldales</taxon>
        <taxon>Candidatus Nitrosocaldaceae</taxon>
        <taxon>Candidatus Nitrosocaldus</taxon>
    </lineage>
</organism>
<dbReference type="InterPro" id="IPR027417">
    <property type="entry name" value="P-loop_NTPase"/>
</dbReference>
<dbReference type="EMBL" id="LT981265">
    <property type="protein sequence ID" value="SPC34190.1"/>
    <property type="molecule type" value="Genomic_DNA"/>
</dbReference>
<accession>A0A2K5ARB5</accession>
<sequence length="402" mass="45612">MPLKKIRVKNFKCLEDIEMEVRPLTILIGPSGSGKSSILQALLLLKKFVVQSNLLNLDILGNFTDIDYLNLGRYEELVYKHDTEKNIEVGIDVDADIPISYTVVFSKYRCKASLSSSLLKGMNVEFTLPYPLNVTVNGEISLDRNYKVIWNGITLQAAEQLPQIEQLKDLNPHLTYIRGIYFISNRNYFRSWSYGYGASIDYNQLTLTDLQLINILALYSDIEEKVATWCKAITDTDMVVKTLPGNLMKLESRYKIIRVPIVLDGAGINRLVYIFSMLANKETKLLLLEEPEVNMHPKLLFELGRHLPKILKEESKQVMITTHSEHLLLGVLVSIAEGLSSKDDVAIYSMQKEGLSAKAKMLKINEIGQIEGGIEGFFEVDWDITTQYINAIVKSKVEKHSE</sequence>
<proteinExistence type="predicted"/>
<dbReference type="Gene3D" id="3.40.50.300">
    <property type="entry name" value="P-loop containing nucleotide triphosphate hydrolases"/>
    <property type="match status" value="1"/>
</dbReference>
<dbReference type="AlphaFoldDB" id="A0A2K5ARB5"/>
<keyword evidence="3" id="KW-1185">Reference proteome</keyword>
<dbReference type="PANTHER" id="PTHR43581">
    <property type="entry name" value="ATP/GTP PHOSPHATASE"/>
    <property type="match status" value="1"/>
</dbReference>
<dbReference type="Proteomes" id="UP000236248">
    <property type="component" value="Chromosome NCAV"/>
</dbReference>
<gene>
    <name evidence="2" type="ORF">NCAV_1013</name>
</gene>
<feature type="domain" description="Endonuclease GajA/Old nuclease/RecF-like AAA" evidence="1">
    <location>
        <begin position="1"/>
        <end position="75"/>
    </location>
</feature>
<reference evidence="3" key="1">
    <citation type="submission" date="2018-01" db="EMBL/GenBank/DDBJ databases">
        <authorList>
            <person name="Kerou L M."/>
        </authorList>
    </citation>
    <scope>NUCLEOTIDE SEQUENCE [LARGE SCALE GENOMIC DNA]</scope>
    <source>
        <strain evidence="3">SCU2</strain>
    </source>
</reference>
<dbReference type="KEGG" id="ncv:NCAV_1013"/>
<dbReference type="InterPro" id="IPR051396">
    <property type="entry name" value="Bact_Antivir_Def_Nuclease"/>
</dbReference>
<feature type="domain" description="Endonuclease GajA/Old nuclease/RecF-like AAA" evidence="1">
    <location>
        <begin position="256"/>
        <end position="327"/>
    </location>
</feature>
<dbReference type="InterPro" id="IPR041685">
    <property type="entry name" value="AAA_GajA/Old/RecF-like"/>
</dbReference>